<dbReference type="EMBL" id="BEXB01000067">
    <property type="protein sequence ID" value="GAY78885.1"/>
    <property type="molecule type" value="Genomic_DNA"/>
</dbReference>
<reference evidence="1 2" key="1">
    <citation type="submission" date="2017-11" db="EMBL/GenBank/DDBJ databases">
        <title>Draft Genome Sequence of Sporolactobacillus inulinus NBRC 111894 Isolated from Koso, a Japanese Sugar-Vegetable Fermented Beverage.</title>
        <authorList>
            <person name="Chiou T.Y."/>
            <person name="Oshima K."/>
            <person name="Suda W."/>
            <person name="Hattori M."/>
            <person name="Takahashi T."/>
        </authorList>
    </citation>
    <scope>NUCLEOTIDE SEQUENCE [LARGE SCALE GENOMIC DNA]</scope>
    <source>
        <strain evidence="1 2">NBRC111894</strain>
    </source>
</reference>
<gene>
    <name evidence="1" type="ORF">NBRC111894_4439</name>
</gene>
<name>A0A4Y1ZIH1_9BACL</name>
<organism evidence="1 2">
    <name type="scientific">Sporolactobacillus inulinus</name>
    <dbReference type="NCBI Taxonomy" id="2078"/>
    <lineage>
        <taxon>Bacteria</taxon>
        <taxon>Bacillati</taxon>
        <taxon>Bacillota</taxon>
        <taxon>Bacilli</taxon>
        <taxon>Bacillales</taxon>
        <taxon>Sporolactobacillaceae</taxon>
        <taxon>Sporolactobacillus</taxon>
    </lineage>
</organism>
<evidence type="ECO:0000313" key="2">
    <source>
        <dbReference type="Proteomes" id="UP000319716"/>
    </source>
</evidence>
<accession>A0A4Y1ZIH1</accession>
<dbReference type="Proteomes" id="UP000319716">
    <property type="component" value="Unassembled WGS sequence"/>
</dbReference>
<dbReference type="AlphaFoldDB" id="A0A4Y1ZIH1"/>
<comment type="caution">
    <text evidence="1">The sequence shown here is derived from an EMBL/GenBank/DDBJ whole genome shotgun (WGS) entry which is preliminary data.</text>
</comment>
<protein>
    <submittedName>
        <fullName evidence="1">Uncharacterized protein</fullName>
    </submittedName>
</protein>
<sequence length="40" mass="4747">MNLIDKMQETSWSLNQKCFCIIMKSMGFLAYFVDVGKRLR</sequence>
<evidence type="ECO:0000313" key="1">
    <source>
        <dbReference type="EMBL" id="GAY78885.1"/>
    </source>
</evidence>
<proteinExistence type="predicted"/>